<dbReference type="VEuPathDB" id="FungiDB:PPTG_20194"/>
<evidence type="ECO:0000313" key="6">
    <source>
        <dbReference type="EMBL" id="ETL36712.1"/>
    </source>
</evidence>
<proteinExistence type="inferred from homology"/>
<name>W2IT63_PHYNI</name>
<organism evidence="6">
    <name type="scientific">Phytophthora nicotianae</name>
    <name type="common">Potato buckeye rot agent</name>
    <name type="synonym">Phytophthora parasitica</name>
    <dbReference type="NCBI Taxonomy" id="4792"/>
    <lineage>
        <taxon>Eukaryota</taxon>
        <taxon>Sar</taxon>
        <taxon>Stramenopiles</taxon>
        <taxon>Oomycota</taxon>
        <taxon>Peronosporomycetes</taxon>
        <taxon>Peronosporales</taxon>
        <taxon>Peronosporaceae</taxon>
        <taxon>Phytophthora</taxon>
    </lineage>
</organism>
<evidence type="ECO:0000256" key="4">
    <source>
        <dbReference type="ARBA" id="ARBA00023026"/>
    </source>
</evidence>
<comment type="subcellular location">
    <subcellularLocation>
        <location evidence="1">Secreted</location>
    </subcellularLocation>
</comment>
<dbReference type="PANTHER" id="PTHR33657:SF8">
    <property type="entry name" value="DOMAIN PROTEIN, PUTATIVE (AFU_ORTHOLOGUE AFUA_5G00600)-RELATED"/>
    <property type="match status" value="1"/>
</dbReference>
<dbReference type="PANTHER" id="PTHR33657">
    <property type="entry name" value="DOMAIN PROTEIN, PUTATIVE (AFU_ORTHOLOGUE AFUA_5G00600)-RELATED"/>
    <property type="match status" value="1"/>
</dbReference>
<reference evidence="6" key="1">
    <citation type="submission" date="2013-11" db="EMBL/GenBank/DDBJ databases">
        <title>The Genome Sequence of Phytophthora parasitica CJ05E6.</title>
        <authorList>
            <consortium name="The Broad Institute Genomics Platform"/>
            <person name="Russ C."/>
            <person name="Tyler B."/>
            <person name="Panabieres F."/>
            <person name="Shan W."/>
            <person name="Tripathy S."/>
            <person name="Grunwald N."/>
            <person name="Machado M."/>
            <person name="Johnson C.S."/>
            <person name="Arredondo F."/>
            <person name="Hong C."/>
            <person name="Coffey M."/>
            <person name="Young S.K."/>
            <person name="Zeng Q."/>
            <person name="Gargeya S."/>
            <person name="Fitzgerald M."/>
            <person name="Abouelleil A."/>
            <person name="Alvarado L."/>
            <person name="Chapman S.B."/>
            <person name="Gainer-Dewar J."/>
            <person name="Goldberg J."/>
            <person name="Griggs A."/>
            <person name="Gujja S."/>
            <person name="Hansen M."/>
            <person name="Howarth C."/>
            <person name="Imamovic A."/>
            <person name="Ireland A."/>
            <person name="Larimer J."/>
            <person name="McCowan C."/>
            <person name="Murphy C."/>
            <person name="Pearson M."/>
            <person name="Poon T.W."/>
            <person name="Priest M."/>
            <person name="Roberts A."/>
            <person name="Saif S."/>
            <person name="Shea T."/>
            <person name="Sykes S."/>
            <person name="Wortman J."/>
            <person name="Nusbaum C."/>
            <person name="Birren B."/>
        </authorList>
    </citation>
    <scope>NUCLEOTIDE SEQUENCE [LARGE SCALE GENOMIC DNA]</scope>
    <source>
        <strain evidence="6">CJ05E6</strain>
    </source>
</reference>
<dbReference type="GO" id="GO:0005576">
    <property type="term" value="C:extracellular region"/>
    <property type="evidence" value="ECO:0007669"/>
    <property type="project" value="UniProtKB-SubCell"/>
</dbReference>
<accession>W2IT63</accession>
<dbReference type="InterPro" id="IPR008701">
    <property type="entry name" value="NPP1"/>
</dbReference>
<dbReference type="Pfam" id="PF05630">
    <property type="entry name" value="NPP1"/>
    <property type="match status" value="1"/>
</dbReference>
<evidence type="ECO:0000256" key="3">
    <source>
        <dbReference type="ARBA" id="ARBA00022525"/>
    </source>
</evidence>
<sequence length="166" mass="18584">MTRSNPFEPVTGGLKGTNGNNGYSIKDSQVYSRAGWHKDEFSTSKSDTEYLKTTKTYPSEYAGHGVNGPSFGPAYVGGSSTSLRFQYETFWTPPVLVFTELDGDYQELIMWEQLTDAARAALNSSDNFGRAEVPFSDEKSKTISMRRQHATAVTGYQRQSNAFYRR</sequence>
<dbReference type="Proteomes" id="UP000053864">
    <property type="component" value="Unassembled WGS sequence"/>
</dbReference>
<evidence type="ECO:0000256" key="5">
    <source>
        <dbReference type="SAM" id="MobiDB-lite"/>
    </source>
</evidence>
<feature type="region of interest" description="Disordered" evidence="5">
    <location>
        <begin position="1"/>
        <end position="21"/>
    </location>
</feature>
<evidence type="ECO:0000256" key="2">
    <source>
        <dbReference type="ARBA" id="ARBA00009520"/>
    </source>
</evidence>
<gene>
    <name evidence="6" type="ORF">L916_11356</name>
</gene>
<keyword evidence="3" id="KW-0964">Secreted</keyword>
<dbReference type="AlphaFoldDB" id="W2IT63"/>
<keyword evidence="4" id="KW-0843">Virulence</keyword>
<comment type="similarity">
    <text evidence="2">Belongs to the Necrosis inducing protein (NPP1) family.</text>
</comment>
<evidence type="ECO:0000256" key="1">
    <source>
        <dbReference type="ARBA" id="ARBA00004613"/>
    </source>
</evidence>
<protein>
    <submittedName>
        <fullName evidence="6">Uncharacterized protein</fullName>
    </submittedName>
</protein>
<dbReference type="EMBL" id="KI673705">
    <property type="protein sequence ID" value="ETL36712.1"/>
    <property type="molecule type" value="Genomic_DNA"/>
</dbReference>